<evidence type="ECO:0000313" key="2">
    <source>
        <dbReference type="EMBL" id="MEM5287857.1"/>
    </source>
</evidence>
<protein>
    <recommendedName>
        <fullName evidence="4">DUF1311 domain-containing protein</fullName>
    </recommendedName>
</protein>
<sequence length="205" mass="22571">MKLNRTTLAALGLLAMSNAHATSFNCAIAHSTAETLICHDAGLSRADDELGKLFKLAQKQAADRRAYRRDSDSKWAWREENCKDIACLADWYSTRIDEIRAQLHKPAPDDEQRARPVDADLAAVSKPVEKLVDKPADKPKTLDTQTFARDVQQCTATTHDLVPPVQCSNVIGKRADWRTREPASDSWFCGVAMIAPPSPDGSAAQ</sequence>
<dbReference type="Proteomes" id="UP001494588">
    <property type="component" value="Unassembled WGS sequence"/>
</dbReference>
<dbReference type="EMBL" id="JAZHGC010000015">
    <property type="protein sequence ID" value="MEM5287857.1"/>
    <property type="molecule type" value="Genomic_DNA"/>
</dbReference>
<feature type="signal peptide" evidence="1">
    <location>
        <begin position="1"/>
        <end position="21"/>
    </location>
</feature>
<feature type="chain" id="PRO_5045138106" description="DUF1311 domain-containing protein" evidence="1">
    <location>
        <begin position="22"/>
        <end position="205"/>
    </location>
</feature>
<keyword evidence="3" id="KW-1185">Reference proteome</keyword>
<gene>
    <name evidence="2" type="ORF">V4C55_19175</name>
</gene>
<comment type="caution">
    <text evidence="2">The sequence shown here is derived from an EMBL/GenBank/DDBJ whole genome shotgun (WGS) entry which is preliminary data.</text>
</comment>
<evidence type="ECO:0000256" key="1">
    <source>
        <dbReference type="SAM" id="SignalP"/>
    </source>
</evidence>
<organism evidence="2 3">
    <name type="scientific">Paraburkholderia sabiae</name>
    <dbReference type="NCBI Taxonomy" id="273251"/>
    <lineage>
        <taxon>Bacteria</taxon>
        <taxon>Pseudomonadati</taxon>
        <taxon>Pseudomonadota</taxon>
        <taxon>Betaproteobacteria</taxon>
        <taxon>Burkholderiales</taxon>
        <taxon>Burkholderiaceae</taxon>
        <taxon>Paraburkholderia</taxon>
    </lineage>
</organism>
<accession>A0ABU9QEK9</accession>
<evidence type="ECO:0008006" key="4">
    <source>
        <dbReference type="Google" id="ProtNLM"/>
    </source>
</evidence>
<dbReference type="RefSeq" id="WP_201651544.1">
    <property type="nucleotide sequence ID" value="NZ_CAJHCS010000013.1"/>
</dbReference>
<reference evidence="2 3" key="1">
    <citation type="submission" date="2024-01" db="EMBL/GenBank/DDBJ databases">
        <title>The diversity of rhizobia nodulating Mimosa spp. in eleven states of Brazil covering several biomes is determined by host plant, location, and edaphic factors.</title>
        <authorList>
            <person name="Rouws L."/>
            <person name="Barauna A."/>
            <person name="Beukes C."/>
            <person name="De Faria S.M."/>
            <person name="Gross E."/>
            <person name="Dos Reis Junior F.B."/>
            <person name="Simon M."/>
            <person name="Maluk M."/>
            <person name="Odee D.W."/>
            <person name="Kenicer G."/>
            <person name="Young J.P.W."/>
            <person name="Reis V.M."/>
            <person name="Zilli J."/>
            <person name="James E.K."/>
        </authorList>
    </citation>
    <scope>NUCLEOTIDE SEQUENCE [LARGE SCALE GENOMIC DNA]</scope>
    <source>
        <strain evidence="2 3">JPY77</strain>
    </source>
</reference>
<evidence type="ECO:0000313" key="3">
    <source>
        <dbReference type="Proteomes" id="UP001494588"/>
    </source>
</evidence>
<proteinExistence type="predicted"/>
<keyword evidence="1" id="KW-0732">Signal</keyword>
<name>A0ABU9QEK9_9BURK</name>